<organism evidence="7 8">
    <name type="scientific">Pseudomonas fluorescens</name>
    <dbReference type="NCBI Taxonomy" id="294"/>
    <lineage>
        <taxon>Bacteria</taxon>
        <taxon>Pseudomonadati</taxon>
        <taxon>Pseudomonadota</taxon>
        <taxon>Gammaproteobacteria</taxon>
        <taxon>Pseudomonadales</taxon>
        <taxon>Pseudomonadaceae</taxon>
        <taxon>Pseudomonas</taxon>
    </lineage>
</organism>
<dbReference type="CDD" id="cd13639">
    <property type="entry name" value="PBP2_OpuAC_like"/>
    <property type="match status" value="1"/>
</dbReference>
<dbReference type="AlphaFoldDB" id="A0A0N9WRY2"/>
<name>A0A0N9WRY2_PSEFL</name>
<dbReference type="Pfam" id="PF04069">
    <property type="entry name" value="OpuAC"/>
    <property type="match status" value="1"/>
</dbReference>
<comment type="subcellular location">
    <subcellularLocation>
        <location evidence="1">Cell membrane</location>
    </subcellularLocation>
</comment>
<dbReference type="RefSeq" id="WP_060738040.1">
    <property type="nucleotide sequence ID" value="NZ_CP012831.1"/>
</dbReference>
<evidence type="ECO:0000256" key="3">
    <source>
        <dbReference type="ARBA" id="ARBA00022475"/>
    </source>
</evidence>
<dbReference type="InterPro" id="IPR007210">
    <property type="entry name" value="ABC_Gly_betaine_transp_sub-bd"/>
</dbReference>
<sequence>MRLMHTFKVLMGGLALSLLQVLPVSAEQAPIRIGWINWADAEITAKLAAKAIEDVTGHPVKLVMADLGIQFQALANKSVDFIPMVWLPGAHKTFWDKYSSQVENLGTVYDGKIGWAIPDSIPASEVSSIEDLNKPGIAAKFGNRILSAGAGNGQYKLSEKAIAEYGLKDYKLVASSEAGMLSELARDQSHDKWSIINAWNPHWMFAKWKLRYLVDSKNIFGGTEHIHVVSRLGFKADEPKIATFLDHYTLPLNDLETMQMQAKDSSVDEVVNAYYLKNRTRFAAMFQ</sequence>
<gene>
    <name evidence="7" type="ORF">AO356_00045</name>
</gene>
<dbReference type="Gene3D" id="3.40.190.10">
    <property type="entry name" value="Periplasmic binding protein-like II"/>
    <property type="match status" value="1"/>
</dbReference>
<feature type="domain" description="ABC-type glycine betaine transport system substrate-binding" evidence="6">
    <location>
        <begin position="30"/>
        <end position="274"/>
    </location>
</feature>
<accession>A0A0N9WRY2</accession>
<dbReference type="Proteomes" id="UP000059425">
    <property type="component" value="Chromosome"/>
</dbReference>
<evidence type="ECO:0000313" key="8">
    <source>
        <dbReference type="Proteomes" id="UP000059425"/>
    </source>
</evidence>
<dbReference type="SUPFAM" id="SSF53850">
    <property type="entry name" value="Periplasmic binding protein-like II"/>
    <property type="match status" value="1"/>
</dbReference>
<dbReference type="GO" id="GO:0043190">
    <property type="term" value="C:ATP-binding cassette (ABC) transporter complex"/>
    <property type="evidence" value="ECO:0007669"/>
    <property type="project" value="InterPro"/>
</dbReference>
<dbReference type="EMBL" id="CP012831">
    <property type="protein sequence ID" value="ALI05235.1"/>
    <property type="molecule type" value="Genomic_DNA"/>
</dbReference>
<dbReference type="PANTHER" id="PTHR47737:SF1">
    <property type="entry name" value="GLYCINE BETAINE_PROLINE BETAINE TRANSPORT SYSTEM PERMEASE PROTEIN PROW"/>
    <property type="match status" value="1"/>
</dbReference>
<reference evidence="8" key="1">
    <citation type="submission" date="2015-09" db="EMBL/GenBank/DDBJ databases">
        <title>Whole genome sequence of Pseudomonas fluorescens FW300-N2C3.</title>
        <authorList>
            <person name="Ray J."/>
            <person name="Melnyk R."/>
            <person name="Deutschbauer A."/>
        </authorList>
    </citation>
    <scope>NUCLEOTIDE SEQUENCE [LARGE SCALE GENOMIC DNA]</scope>
    <source>
        <strain evidence="8">FW300-N2C3</strain>
    </source>
</reference>
<dbReference type="GO" id="GO:0005275">
    <property type="term" value="F:amine transmembrane transporter activity"/>
    <property type="evidence" value="ECO:0007669"/>
    <property type="project" value="TreeGrafter"/>
</dbReference>
<evidence type="ECO:0000256" key="1">
    <source>
        <dbReference type="ARBA" id="ARBA00004236"/>
    </source>
</evidence>
<evidence type="ECO:0000256" key="2">
    <source>
        <dbReference type="ARBA" id="ARBA00022448"/>
    </source>
</evidence>
<dbReference type="Gene3D" id="3.40.190.100">
    <property type="entry name" value="Glycine betaine-binding periplasmic protein, domain 2"/>
    <property type="match status" value="1"/>
</dbReference>
<proteinExistence type="predicted"/>
<dbReference type="PANTHER" id="PTHR47737">
    <property type="entry name" value="GLYCINE BETAINE/PROLINE BETAINE TRANSPORT SYSTEM PERMEASE PROTEIN PROW"/>
    <property type="match status" value="1"/>
</dbReference>
<evidence type="ECO:0000256" key="5">
    <source>
        <dbReference type="SAM" id="SignalP"/>
    </source>
</evidence>
<keyword evidence="2" id="KW-0813">Transport</keyword>
<feature type="signal peptide" evidence="5">
    <location>
        <begin position="1"/>
        <end position="26"/>
    </location>
</feature>
<feature type="chain" id="PRO_5006040529" evidence="5">
    <location>
        <begin position="27"/>
        <end position="287"/>
    </location>
</feature>
<reference evidence="7 8" key="2">
    <citation type="journal article" date="2018" name="Nature">
        <title>Mutant phenotypes for thousands of bacterial genes of unknown function.</title>
        <authorList>
            <person name="Price M.N."/>
            <person name="Wetmore K.M."/>
            <person name="Waters R.J."/>
            <person name="Callaghan M."/>
            <person name="Ray J."/>
            <person name="Liu H."/>
            <person name="Kuehl J.V."/>
            <person name="Melnyk R.A."/>
            <person name="Lamson J.S."/>
            <person name="Suh Y."/>
            <person name="Carlson H.K."/>
            <person name="Esquivel Z."/>
            <person name="Sadeeshkumar H."/>
            <person name="Chakraborty R."/>
            <person name="Zane G.M."/>
            <person name="Rubin B.E."/>
            <person name="Wall J.D."/>
            <person name="Visel A."/>
            <person name="Bristow J."/>
            <person name="Blow M.J."/>
            <person name="Arkin A.P."/>
            <person name="Deutschbauer A.M."/>
        </authorList>
    </citation>
    <scope>NUCLEOTIDE SEQUENCE [LARGE SCALE GENOMIC DNA]</scope>
    <source>
        <strain evidence="7 8">FW300-N2C3</strain>
    </source>
</reference>
<keyword evidence="5" id="KW-0732">Signal</keyword>
<keyword evidence="3" id="KW-1003">Cell membrane</keyword>
<dbReference type="OrthoDB" id="9787902at2"/>
<evidence type="ECO:0000259" key="6">
    <source>
        <dbReference type="Pfam" id="PF04069"/>
    </source>
</evidence>
<evidence type="ECO:0000256" key="4">
    <source>
        <dbReference type="ARBA" id="ARBA00023136"/>
    </source>
</evidence>
<protein>
    <submittedName>
        <fullName evidence="7">Glycine/betaine ABC transporter substrate-binding protein</fullName>
    </submittedName>
</protein>
<dbReference type="GO" id="GO:0015226">
    <property type="term" value="F:carnitine transmembrane transporter activity"/>
    <property type="evidence" value="ECO:0007669"/>
    <property type="project" value="TreeGrafter"/>
</dbReference>
<evidence type="ECO:0000313" key="7">
    <source>
        <dbReference type="EMBL" id="ALI05235.1"/>
    </source>
</evidence>
<keyword evidence="4" id="KW-0472">Membrane</keyword>
<dbReference type="GO" id="GO:0015871">
    <property type="term" value="P:choline transport"/>
    <property type="evidence" value="ECO:0007669"/>
    <property type="project" value="TreeGrafter"/>
</dbReference>
<dbReference type="GO" id="GO:0031460">
    <property type="term" value="P:glycine betaine transport"/>
    <property type="evidence" value="ECO:0007669"/>
    <property type="project" value="TreeGrafter"/>
</dbReference>